<organism evidence="7 8">
    <name type="scientific">Kockovaella imperatae</name>
    <dbReference type="NCBI Taxonomy" id="4999"/>
    <lineage>
        <taxon>Eukaryota</taxon>
        <taxon>Fungi</taxon>
        <taxon>Dikarya</taxon>
        <taxon>Basidiomycota</taxon>
        <taxon>Agaricomycotina</taxon>
        <taxon>Tremellomycetes</taxon>
        <taxon>Tremellales</taxon>
        <taxon>Cuniculitremaceae</taxon>
        <taxon>Kockovaella</taxon>
    </lineage>
</organism>
<comment type="catalytic activity">
    <reaction evidence="4">
        <text>glycyl-tRNA(Ala) + H2O = tRNA(Ala) + glycine + H(+)</text>
        <dbReference type="Rhea" id="RHEA:53744"/>
        <dbReference type="Rhea" id="RHEA-COMP:9657"/>
        <dbReference type="Rhea" id="RHEA-COMP:13640"/>
        <dbReference type="ChEBI" id="CHEBI:15377"/>
        <dbReference type="ChEBI" id="CHEBI:15378"/>
        <dbReference type="ChEBI" id="CHEBI:57305"/>
        <dbReference type="ChEBI" id="CHEBI:78442"/>
        <dbReference type="ChEBI" id="CHEBI:78522"/>
        <dbReference type="EC" id="3.1.1.96"/>
    </reaction>
</comment>
<gene>
    <name evidence="7" type="ORF">BD324DRAFT_637297</name>
</gene>
<dbReference type="GO" id="GO:0051500">
    <property type="term" value="F:D-tyrosyl-tRNA(Tyr) deacylase activity"/>
    <property type="evidence" value="ECO:0007669"/>
    <property type="project" value="TreeGrafter"/>
</dbReference>
<dbReference type="PANTHER" id="PTHR10472">
    <property type="entry name" value="D-TYROSYL-TRNA TYR DEACYLASE"/>
    <property type="match status" value="1"/>
</dbReference>
<keyword evidence="6" id="KW-0694">RNA-binding</keyword>
<keyword evidence="8" id="KW-1185">Reference proteome</keyword>
<dbReference type="EMBL" id="NBSH01000015">
    <property type="protein sequence ID" value="ORX34261.1"/>
    <property type="molecule type" value="Genomic_DNA"/>
</dbReference>
<keyword evidence="6" id="KW-0963">Cytoplasm</keyword>
<dbReference type="GO" id="GO:0005737">
    <property type="term" value="C:cytoplasm"/>
    <property type="evidence" value="ECO:0007669"/>
    <property type="project" value="UniProtKB-SubCell"/>
</dbReference>
<dbReference type="EC" id="3.1.1.96" evidence="2 6"/>
<dbReference type="PANTHER" id="PTHR10472:SF5">
    <property type="entry name" value="D-AMINOACYL-TRNA DEACYLASE 1"/>
    <property type="match status" value="1"/>
</dbReference>
<dbReference type="GO" id="GO:0106026">
    <property type="term" value="F:Gly-tRNA(Ala) deacylase activity"/>
    <property type="evidence" value="ECO:0007669"/>
    <property type="project" value="RHEA"/>
</dbReference>
<evidence type="ECO:0000256" key="5">
    <source>
        <dbReference type="ARBA" id="ARBA00048018"/>
    </source>
</evidence>
<comment type="similarity">
    <text evidence="1 6">Belongs to the DTD family.</text>
</comment>
<evidence type="ECO:0000256" key="3">
    <source>
        <dbReference type="ARBA" id="ARBA00020007"/>
    </source>
</evidence>
<accession>A0A1Y1U898</accession>
<proteinExistence type="inferred from homology"/>
<evidence type="ECO:0000256" key="1">
    <source>
        <dbReference type="ARBA" id="ARBA00009673"/>
    </source>
</evidence>
<comment type="subcellular location">
    <subcellularLocation>
        <location evidence="6">Cytoplasm</location>
    </subcellularLocation>
</comment>
<evidence type="ECO:0000256" key="4">
    <source>
        <dbReference type="ARBA" id="ARBA00047676"/>
    </source>
</evidence>
<dbReference type="NCBIfam" id="TIGR00256">
    <property type="entry name" value="D-aminoacyl-tRNA deacylase"/>
    <property type="match status" value="1"/>
</dbReference>
<evidence type="ECO:0000256" key="2">
    <source>
        <dbReference type="ARBA" id="ARBA00013056"/>
    </source>
</evidence>
<dbReference type="Pfam" id="PF02580">
    <property type="entry name" value="Tyr_Deacylase"/>
    <property type="match status" value="1"/>
</dbReference>
<dbReference type="SUPFAM" id="SSF69500">
    <property type="entry name" value="DTD-like"/>
    <property type="match status" value="1"/>
</dbReference>
<dbReference type="InterPro" id="IPR023509">
    <property type="entry name" value="DTD-like_sf"/>
</dbReference>
<dbReference type="GO" id="GO:0000049">
    <property type="term" value="F:tRNA binding"/>
    <property type="evidence" value="ECO:0007669"/>
    <property type="project" value="UniProtKB-KW"/>
</dbReference>
<dbReference type="InParanoid" id="A0A1Y1U898"/>
<reference evidence="7 8" key="1">
    <citation type="submission" date="2017-03" db="EMBL/GenBank/DDBJ databases">
        <title>Widespread Adenine N6-methylation of Active Genes in Fungi.</title>
        <authorList>
            <consortium name="DOE Joint Genome Institute"/>
            <person name="Mondo S.J."/>
            <person name="Dannebaum R.O."/>
            <person name="Kuo R.C."/>
            <person name="Louie K.B."/>
            <person name="Bewick A.J."/>
            <person name="Labutti K."/>
            <person name="Haridas S."/>
            <person name="Kuo A."/>
            <person name="Salamov A."/>
            <person name="Ahrendt S.R."/>
            <person name="Lau R."/>
            <person name="Bowen B.P."/>
            <person name="Lipzen A."/>
            <person name="Sullivan W."/>
            <person name="Andreopoulos W.B."/>
            <person name="Clum A."/>
            <person name="Lindquist E."/>
            <person name="Daum C."/>
            <person name="Northen T.R."/>
            <person name="Ramamoorthy G."/>
            <person name="Schmitz R.J."/>
            <person name="Gryganskyi A."/>
            <person name="Culley D."/>
            <person name="Magnuson J."/>
            <person name="James T.Y."/>
            <person name="O'Malley M.A."/>
            <person name="Stajich J.E."/>
            <person name="Spatafora J.W."/>
            <person name="Visel A."/>
            <person name="Grigoriev I.V."/>
        </authorList>
    </citation>
    <scope>NUCLEOTIDE SEQUENCE [LARGE SCALE GENOMIC DNA]</scope>
    <source>
        <strain evidence="7 8">NRRL Y-17943</strain>
    </source>
</reference>
<evidence type="ECO:0000313" key="8">
    <source>
        <dbReference type="Proteomes" id="UP000193218"/>
    </source>
</evidence>
<dbReference type="Gene3D" id="3.50.80.10">
    <property type="entry name" value="D-tyrosyl-tRNA(Tyr) deacylase"/>
    <property type="match status" value="1"/>
</dbReference>
<sequence length="151" mass="16770">MRLVIQKVKRSSVILDDEEIASIGRGLIVLIGIDKDDTEADIEKCVTKILKTRVWENSEGALWEKDVMDVECEVLCVSQFTLLASVNRGTKPNFRAAMPPSDAQNIFASMVNKLKQAYKADKIAQGKFGSTCEVMLVNDGPTTILYDTRSK</sequence>
<protein>
    <recommendedName>
        <fullName evidence="3 6">D-aminoacyl-tRNA deacylase</fullName>
        <ecNumber evidence="2 6">3.1.1.96</ecNumber>
    </recommendedName>
</protein>
<dbReference type="AlphaFoldDB" id="A0A1Y1U898"/>
<name>A0A1Y1U898_9TREE</name>
<evidence type="ECO:0000313" key="7">
    <source>
        <dbReference type="EMBL" id="ORX34261.1"/>
    </source>
</evidence>
<dbReference type="GeneID" id="33558796"/>
<dbReference type="OrthoDB" id="275783at2759"/>
<keyword evidence="6" id="KW-0378">Hydrolase</keyword>
<dbReference type="InterPro" id="IPR003732">
    <property type="entry name" value="Daa-tRNA_deacyls_DTD"/>
</dbReference>
<evidence type="ECO:0000256" key="6">
    <source>
        <dbReference type="RuleBase" id="RU003470"/>
    </source>
</evidence>
<dbReference type="RefSeq" id="XP_021868539.1">
    <property type="nucleotide sequence ID" value="XM_022016987.1"/>
</dbReference>
<comment type="caution">
    <text evidence="7">The sequence shown here is derived from an EMBL/GenBank/DDBJ whole genome shotgun (WGS) entry which is preliminary data.</text>
</comment>
<comment type="catalytic activity">
    <reaction evidence="5">
        <text>a D-aminoacyl-tRNA + H2O = a tRNA + a D-alpha-amino acid + H(+)</text>
        <dbReference type="Rhea" id="RHEA:13953"/>
        <dbReference type="Rhea" id="RHEA-COMP:10123"/>
        <dbReference type="Rhea" id="RHEA-COMP:10124"/>
        <dbReference type="ChEBI" id="CHEBI:15377"/>
        <dbReference type="ChEBI" id="CHEBI:15378"/>
        <dbReference type="ChEBI" id="CHEBI:59871"/>
        <dbReference type="ChEBI" id="CHEBI:78442"/>
        <dbReference type="ChEBI" id="CHEBI:79333"/>
        <dbReference type="EC" id="3.1.1.96"/>
    </reaction>
</comment>
<dbReference type="FunFam" id="3.50.80.10:FF:000001">
    <property type="entry name" value="D-aminoacyl-tRNA deacylase"/>
    <property type="match status" value="1"/>
</dbReference>
<keyword evidence="6" id="KW-0820">tRNA-binding</keyword>
<dbReference type="Proteomes" id="UP000193218">
    <property type="component" value="Unassembled WGS sequence"/>
</dbReference>